<comment type="caution">
    <text evidence="2">The sequence shown here is derived from an EMBL/GenBank/DDBJ whole genome shotgun (WGS) entry which is preliminary data.</text>
</comment>
<organism evidence="2 3">
    <name type="scientific">Dendryphion nanum</name>
    <dbReference type="NCBI Taxonomy" id="256645"/>
    <lineage>
        <taxon>Eukaryota</taxon>
        <taxon>Fungi</taxon>
        <taxon>Dikarya</taxon>
        <taxon>Ascomycota</taxon>
        <taxon>Pezizomycotina</taxon>
        <taxon>Dothideomycetes</taxon>
        <taxon>Pleosporomycetidae</taxon>
        <taxon>Pleosporales</taxon>
        <taxon>Torulaceae</taxon>
        <taxon>Dendryphion</taxon>
    </lineage>
</organism>
<proteinExistence type="predicted"/>
<protein>
    <submittedName>
        <fullName evidence="2">Uncharacterized protein</fullName>
    </submittedName>
</protein>
<evidence type="ECO:0000313" key="3">
    <source>
        <dbReference type="Proteomes" id="UP000700596"/>
    </source>
</evidence>
<gene>
    <name evidence="2" type="ORF">B0J11DRAFT_595703</name>
</gene>
<accession>A0A9P9EBK0</accession>
<dbReference type="AlphaFoldDB" id="A0A9P9EBK0"/>
<dbReference type="EMBL" id="JAGMWT010000002">
    <property type="protein sequence ID" value="KAH7134875.1"/>
    <property type="molecule type" value="Genomic_DNA"/>
</dbReference>
<dbReference type="Proteomes" id="UP000700596">
    <property type="component" value="Unassembled WGS sequence"/>
</dbReference>
<evidence type="ECO:0000313" key="2">
    <source>
        <dbReference type="EMBL" id="KAH7134875.1"/>
    </source>
</evidence>
<feature type="compositionally biased region" description="Acidic residues" evidence="1">
    <location>
        <begin position="63"/>
        <end position="86"/>
    </location>
</feature>
<name>A0A9P9EBK0_9PLEO</name>
<sequence length="148" mass="16550">MDMLRVRWEAFGSFEESVAVADDLDAGAASSLSPYEPDDESDIFHEISKSPATEPPVGSITGDDQEWVDGDDEDVPEEEGGVDEIGDPLPAARKLMRCCDQDRPHDTLPLLVFSTKQPFVTVHDYVTQVHAWLQELEGDILRAWEELY</sequence>
<keyword evidence="3" id="KW-1185">Reference proteome</keyword>
<dbReference type="OrthoDB" id="3787188at2759"/>
<feature type="region of interest" description="Disordered" evidence="1">
    <location>
        <begin position="48"/>
        <end position="87"/>
    </location>
</feature>
<reference evidence="2" key="1">
    <citation type="journal article" date="2021" name="Nat. Commun.">
        <title>Genetic determinants of endophytism in the Arabidopsis root mycobiome.</title>
        <authorList>
            <person name="Mesny F."/>
            <person name="Miyauchi S."/>
            <person name="Thiergart T."/>
            <person name="Pickel B."/>
            <person name="Atanasova L."/>
            <person name="Karlsson M."/>
            <person name="Huettel B."/>
            <person name="Barry K.W."/>
            <person name="Haridas S."/>
            <person name="Chen C."/>
            <person name="Bauer D."/>
            <person name="Andreopoulos W."/>
            <person name="Pangilinan J."/>
            <person name="LaButti K."/>
            <person name="Riley R."/>
            <person name="Lipzen A."/>
            <person name="Clum A."/>
            <person name="Drula E."/>
            <person name="Henrissat B."/>
            <person name="Kohler A."/>
            <person name="Grigoriev I.V."/>
            <person name="Martin F.M."/>
            <person name="Hacquard S."/>
        </authorList>
    </citation>
    <scope>NUCLEOTIDE SEQUENCE</scope>
    <source>
        <strain evidence="2">MPI-CAGE-CH-0243</strain>
    </source>
</reference>
<evidence type="ECO:0000256" key="1">
    <source>
        <dbReference type="SAM" id="MobiDB-lite"/>
    </source>
</evidence>